<evidence type="ECO:0000256" key="4">
    <source>
        <dbReference type="ARBA" id="ARBA00023098"/>
    </source>
</evidence>
<evidence type="ECO:0000256" key="5">
    <source>
        <dbReference type="ARBA" id="ARBA00024484"/>
    </source>
</evidence>
<sequence length="602" mass="64951">MKQFSTPPQHESRPDENATDLLLGRLRANPSVPIYELAQEGGGYTPLSTADFLAEVKAVAKGLIASGVESGDVVAILSRTRYEWALVDWAVWWAGGVSVPIYETSSPSQIQWIASDSDAKFALVETTRHKEDVESVRGDLPSLTRIGVLDDGILEDLKSRGKDVSDEDLEARRTSRRLEDVATIIYTSGTTGRPKGAELTHANFVDTTRSAVTLLGDEVLPTGSRLLMFLPMAHVFARLITVLAAAWPVTTAFTPDTKNLLPDLAAFKPTFLLAVPRVFEKVYNGAEAKAIAGGKGKIFAAAAKTAIDYSTALSEGKVPLPLKAKHKVFDKLVYGTLRNAMGGQVKWAVSGGAPLGARLSHFFRGIGVTILEGYGLTETTAPISVNLPWDVRPGTVGPPLPGASVAIDDDGELLVKGVMVFKGYHNNPEATEESFKDGWFHTGDLGALAEDGSITITGRRKEVIVTAGGKNVSPAQLEDQLRSHPLVSQCVVIGDQKPFVATILTLDAEMLPTWLKNNGLPEMSVTEAAQDQRVRAELQTVVDRANTSVSRAESIRAFEVIDSDFTEENGYLTPSMKLKRNVVVKDMAPIIDKIYSSSKPKS</sequence>
<evidence type="ECO:0000259" key="7">
    <source>
        <dbReference type="Pfam" id="PF00501"/>
    </source>
</evidence>
<dbReference type="Gene3D" id="3.40.50.12780">
    <property type="entry name" value="N-terminal domain of ligase-like"/>
    <property type="match status" value="1"/>
</dbReference>
<dbReference type="Gene3D" id="3.30.300.30">
    <property type="match status" value="1"/>
</dbReference>
<evidence type="ECO:0000256" key="1">
    <source>
        <dbReference type="ARBA" id="ARBA00006432"/>
    </source>
</evidence>
<dbReference type="SUPFAM" id="SSF56801">
    <property type="entry name" value="Acetyl-CoA synthetase-like"/>
    <property type="match status" value="1"/>
</dbReference>
<keyword evidence="4" id="KW-0443">Lipid metabolism</keyword>
<evidence type="ECO:0000256" key="2">
    <source>
        <dbReference type="ARBA" id="ARBA00022598"/>
    </source>
</evidence>
<dbReference type="InterPro" id="IPR042099">
    <property type="entry name" value="ANL_N_sf"/>
</dbReference>
<dbReference type="Pfam" id="PF23562">
    <property type="entry name" value="AMP-binding_C_3"/>
    <property type="match status" value="1"/>
</dbReference>
<organism evidence="8 9">
    <name type="scientific">Brachybacterium aquaticum</name>
    <dbReference type="NCBI Taxonomy" id="1432564"/>
    <lineage>
        <taxon>Bacteria</taxon>
        <taxon>Bacillati</taxon>
        <taxon>Actinomycetota</taxon>
        <taxon>Actinomycetes</taxon>
        <taxon>Micrococcales</taxon>
        <taxon>Dermabacteraceae</taxon>
        <taxon>Brachybacterium</taxon>
    </lineage>
</organism>
<keyword evidence="2 8" id="KW-0436">Ligase</keyword>
<evidence type="ECO:0000313" key="8">
    <source>
        <dbReference type="EMBL" id="MBB5831624.1"/>
    </source>
</evidence>
<dbReference type="InterPro" id="IPR000873">
    <property type="entry name" value="AMP-dep_synth/lig_dom"/>
</dbReference>
<dbReference type="RefSeq" id="WP_184325057.1">
    <property type="nucleotide sequence ID" value="NZ_JACHLZ010000001.1"/>
</dbReference>
<dbReference type="GO" id="GO:0004467">
    <property type="term" value="F:long-chain fatty acid-CoA ligase activity"/>
    <property type="evidence" value="ECO:0007669"/>
    <property type="project" value="UniProtKB-EC"/>
</dbReference>
<dbReference type="Proteomes" id="UP000588158">
    <property type="component" value="Unassembled WGS sequence"/>
</dbReference>
<dbReference type="AlphaFoldDB" id="A0A841AER3"/>
<evidence type="ECO:0000313" key="9">
    <source>
        <dbReference type="Proteomes" id="UP000588158"/>
    </source>
</evidence>
<reference evidence="8 9" key="1">
    <citation type="submission" date="2020-08" db="EMBL/GenBank/DDBJ databases">
        <title>Sequencing the genomes of 1000 actinobacteria strains.</title>
        <authorList>
            <person name="Klenk H.-P."/>
        </authorList>
    </citation>
    <scope>NUCLEOTIDE SEQUENCE [LARGE SCALE GENOMIC DNA]</scope>
    <source>
        <strain evidence="8 9">DSM 28796</strain>
    </source>
</reference>
<accession>A0A841AER3</accession>
<keyword evidence="9" id="KW-1185">Reference proteome</keyword>
<dbReference type="InterPro" id="IPR020845">
    <property type="entry name" value="AMP-binding_CS"/>
</dbReference>
<comment type="caution">
    <text evidence="8">The sequence shown here is derived from an EMBL/GenBank/DDBJ whole genome shotgun (WGS) entry which is preliminary data.</text>
</comment>
<dbReference type="PROSITE" id="PS00455">
    <property type="entry name" value="AMP_BINDING"/>
    <property type="match status" value="1"/>
</dbReference>
<dbReference type="PANTHER" id="PTHR43272">
    <property type="entry name" value="LONG-CHAIN-FATTY-ACID--COA LIGASE"/>
    <property type="match status" value="1"/>
</dbReference>
<name>A0A841AER3_9MICO</name>
<comment type="similarity">
    <text evidence="1">Belongs to the ATP-dependent AMP-binding enzyme family.</text>
</comment>
<dbReference type="InterPro" id="IPR045851">
    <property type="entry name" value="AMP-bd_C_sf"/>
</dbReference>
<dbReference type="Pfam" id="PF00501">
    <property type="entry name" value="AMP-binding"/>
    <property type="match status" value="1"/>
</dbReference>
<dbReference type="EMBL" id="JACHLZ010000001">
    <property type="protein sequence ID" value="MBB5831624.1"/>
    <property type="molecule type" value="Genomic_DNA"/>
</dbReference>
<dbReference type="PANTHER" id="PTHR43272:SF32">
    <property type="entry name" value="AMP-DEPENDENT SYNTHETASE_LIGASE DOMAIN-CONTAINING PROTEIN"/>
    <property type="match status" value="1"/>
</dbReference>
<feature type="domain" description="AMP-dependent synthetase/ligase" evidence="7">
    <location>
        <begin position="42"/>
        <end position="425"/>
    </location>
</feature>
<keyword evidence="3" id="KW-0276">Fatty acid metabolism</keyword>
<dbReference type="GO" id="GO:0016020">
    <property type="term" value="C:membrane"/>
    <property type="evidence" value="ECO:0007669"/>
    <property type="project" value="TreeGrafter"/>
</dbReference>
<comment type="catalytic activity">
    <reaction evidence="5">
        <text>a long-chain fatty acid + ATP + CoA = a long-chain fatty acyl-CoA + AMP + diphosphate</text>
        <dbReference type="Rhea" id="RHEA:15421"/>
        <dbReference type="ChEBI" id="CHEBI:30616"/>
        <dbReference type="ChEBI" id="CHEBI:33019"/>
        <dbReference type="ChEBI" id="CHEBI:57287"/>
        <dbReference type="ChEBI" id="CHEBI:57560"/>
        <dbReference type="ChEBI" id="CHEBI:83139"/>
        <dbReference type="ChEBI" id="CHEBI:456215"/>
        <dbReference type="EC" id="6.2.1.3"/>
    </reaction>
    <physiologicalReaction direction="left-to-right" evidence="5">
        <dbReference type="Rhea" id="RHEA:15422"/>
    </physiologicalReaction>
</comment>
<evidence type="ECO:0000256" key="6">
    <source>
        <dbReference type="ARBA" id="ARBA00032875"/>
    </source>
</evidence>
<dbReference type="CDD" id="cd05907">
    <property type="entry name" value="VL_LC_FACS_like"/>
    <property type="match status" value="1"/>
</dbReference>
<gene>
    <name evidence="8" type="ORF">HNR70_001437</name>
</gene>
<protein>
    <recommendedName>
        <fullName evidence="6">Acyl-CoA synthetase</fullName>
    </recommendedName>
</protein>
<evidence type="ECO:0000256" key="3">
    <source>
        <dbReference type="ARBA" id="ARBA00022832"/>
    </source>
</evidence>
<proteinExistence type="inferred from homology"/>